<keyword evidence="3" id="KW-0732">Signal</keyword>
<name>A0A1D6N4Q3_MAIZE</name>
<sequence>MTMATKAACVLAVWVLVASGLSDLGSARAPLGSKPQREFDYFALSLQWPGTICASTRHCCATNGCCRSEPLQTFTIHGLWPDYDDGTWPSCCRRTQFEMDKILPLKEVLDKYWPSLYCSKSGTCFSGKGLFWAHEVHGVMFFVFNDFYLQNKKHGTCSAPVVQDELQYFTLALDLYFKYNVTEMLSSGWIQVSNGKEYALSDVIDTIKHAFGGSPQIVCKRGSIEELRLCFDKELKISLLNISLNTSDPEIGNLYLFPKFKWHILQAMLISNYASSLVIALPLLWRMEVYQKASTARGTSPCQRMIPLVMLANSTVEIMTQFDEFEVPAALYTA</sequence>
<dbReference type="InterPro" id="IPR033697">
    <property type="entry name" value="Ribonuclease_T2_eukaryotic"/>
</dbReference>
<feature type="active site" evidence="8">
    <location>
        <position position="77"/>
    </location>
</feature>
<evidence type="ECO:0000256" key="6">
    <source>
        <dbReference type="ARBA" id="ARBA00023157"/>
    </source>
</evidence>
<dbReference type="AlphaFoldDB" id="A0A1D6N4Q3"/>
<comment type="similarity">
    <text evidence="1 9">Belongs to the RNase T2 family.</text>
</comment>
<protein>
    <submittedName>
        <fullName evidence="10">Ribonuclease 2</fullName>
    </submittedName>
</protein>
<keyword evidence="6" id="KW-1015">Disulfide bond</keyword>
<dbReference type="FunFam" id="3.90.730.10:FF:000007">
    <property type="entry name" value="Ribonuclease T2"/>
    <property type="match status" value="1"/>
</dbReference>
<feature type="active site" evidence="8">
    <location>
        <position position="135"/>
    </location>
</feature>
<dbReference type="PANTHER" id="PTHR11240:SF22">
    <property type="entry name" value="RIBONUCLEASE T2"/>
    <property type="match status" value="1"/>
</dbReference>
<dbReference type="PROSITE" id="PS00530">
    <property type="entry name" value="RNASE_T2_1"/>
    <property type="match status" value="1"/>
</dbReference>
<dbReference type="GO" id="GO:0006401">
    <property type="term" value="P:RNA catabolic process"/>
    <property type="evidence" value="ECO:0007669"/>
    <property type="project" value="UniProtKB-ARBA"/>
</dbReference>
<gene>
    <name evidence="10" type="ORF">ZEAMMB73_Zm00001d042512</name>
</gene>
<evidence type="ECO:0000256" key="4">
    <source>
        <dbReference type="ARBA" id="ARBA00022759"/>
    </source>
</evidence>
<keyword evidence="7" id="KW-0456">Lyase</keyword>
<accession>A0A1D6N4Q3</accession>
<dbReference type="EMBL" id="CM007649">
    <property type="protein sequence ID" value="ONM35618.1"/>
    <property type="molecule type" value="Genomic_DNA"/>
</dbReference>
<evidence type="ECO:0000313" key="10">
    <source>
        <dbReference type="EMBL" id="ONM35618.1"/>
    </source>
</evidence>
<keyword evidence="4" id="KW-0255">Endonuclease</keyword>
<dbReference type="PANTHER" id="PTHR11240">
    <property type="entry name" value="RIBONUCLEASE T2"/>
    <property type="match status" value="1"/>
</dbReference>
<dbReference type="SUPFAM" id="SSF55895">
    <property type="entry name" value="Ribonuclease Rh-like"/>
    <property type="match status" value="1"/>
</dbReference>
<evidence type="ECO:0000256" key="9">
    <source>
        <dbReference type="RuleBase" id="RU004328"/>
    </source>
</evidence>
<feature type="active site" evidence="8">
    <location>
        <position position="154"/>
    </location>
</feature>
<dbReference type="InterPro" id="IPR018188">
    <property type="entry name" value="RNase_T2_His_AS_1"/>
</dbReference>
<dbReference type="Pfam" id="PF00445">
    <property type="entry name" value="Ribonuclease_T2"/>
    <property type="match status" value="2"/>
</dbReference>
<dbReference type="GO" id="GO:0016787">
    <property type="term" value="F:hydrolase activity"/>
    <property type="evidence" value="ECO:0007669"/>
    <property type="project" value="UniProtKB-KW"/>
</dbReference>
<dbReference type="Gene3D" id="3.90.730.10">
    <property type="entry name" value="Ribonuclease T2-like"/>
    <property type="match status" value="1"/>
</dbReference>
<dbReference type="ExpressionAtlas" id="A0A1D6N4Q3">
    <property type="expression patterns" value="baseline and differential"/>
</dbReference>
<evidence type="ECO:0000256" key="3">
    <source>
        <dbReference type="ARBA" id="ARBA00022729"/>
    </source>
</evidence>
<dbReference type="GO" id="GO:0003723">
    <property type="term" value="F:RNA binding"/>
    <property type="evidence" value="ECO:0007669"/>
    <property type="project" value="InterPro"/>
</dbReference>
<keyword evidence="2" id="KW-0540">Nuclease</keyword>
<evidence type="ECO:0000256" key="2">
    <source>
        <dbReference type="ARBA" id="ARBA00022722"/>
    </source>
</evidence>
<evidence type="ECO:0000256" key="1">
    <source>
        <dbReference type="ARBA" id="ARBA00007469"/>
    </source>
</evidence>
<dbReference type="GO" id="GO:0033897">
    <property type="term" value="F:ribonuclease T2 activity"/>
    <property type="evidence" value="ECO:0007669"/>
    <property type="project" value="InterPro"/>
</dbReference>
<proteinExistence type="inferred from homology"/>
<keyword evidence="5" id="KW-0378">Hydrolase</keyword>
<reference evidence="10" key="1">
    <citation type="submission" date="2015-12" db="EMBL/GenBank/DDBJ databases">
        <title>Update maize B73 reference genome by single molecule sequencing technologies.</title>
        <authorList>
            <consortium name="Maize Genome Sequencing Project"/>
            <person name="Ware D."/>
        </authorList>
    </citation>
    <scope>NUCLEOTIDE SEQUENCE [LARGE SCALE GENOMIC DNA]</scope>
    <source>
        <tissue evidence="10">Seedling</tissue>
    </source>
</reference>
<evidence type="ECO:0000256" key="8">
    <source>
        <dbReference type="PIRSR" id="PIRSR633697-1"/>
    </source>
</evidence>
<organism evidence="10">
    <name type="scientific">Zea mays</name>
    <name type="common">Maize</name>
    <dbReference type="NCBI Taxonomy" id="4577"/>
    <lineage>
        <taxon>Eukaryota</taxon>
        <taxon>Viridiplantae</taxon>
        <taxon>Streptophyta</taxon>
        <taxon>Embryophyta</taxon>
        <taxon>Tracheophyta</taxon>
        <taxon>Spermatophyta</taxon>
        <taxon>Magnoliopsida</taxon>
        <taxon>Liliopsida</taxon>
        <taxon>Poales</taxon>
        <taxon>Poaceae</taxon>
        <taxon>PACMAD clade</taxon>
        <taxon>Panicoideae</taxon>
        <taxon>Andropogonodae</taxon>
        <taxon>Andropogoneae</taxon>
        <taxon>Tripsacinae</taxon>
        <taxon>Zea</taxon>
    </lineage>
</organism>
<evidence type="ECO:0000256" key="7">
    <source>
        <dbReference type="ARBA" id="ARBA00023239"/>
    </source>
</evidence>
<dbReference type="InterPro" id="IPR036430">
    <property type="entry name" value="RNase_T2-like_sf"/>
</dbReference>
<dbReference type="CDD" id="cd01061">
    <property type="entry name" value="RNase_T2_euk"/>
    <property type="match status" value="1"/>
</dbReference>
<dbReference type="InterPro" id="IPR001568">
    <property type="entry name" value="RNase_T2-like"/>
</dbReference>
<evidence type="ECO:0000256" key="5">
    <source>
        <dbReference type="ARBA" id="ARBA00022801"/>
    </source>
</evidence>